<dbReference type="GO" id="GO:0003824">
    <property type="term" value="F:catalytic activity"/>
    <property type="evidence" value="ECO:0007669"/>
    <property type="project" value="InterPro"/>
</dbReference>
<evidence type="ECO:0000259" key="2">
    <source>
        <dbReference type="Pfam" id="PF14529"/>
    </source>
</evidence>
<feature type="compositionally biased region" description="Low complexity" evidence="1">
    <location>
        <begin position="65"/>
        <end position="88"/>
    </location>
</feature>
<feature type="domain" description="Endonuclease/exonuclease/phosphatase" evidence="2">
    <location>
        <begin position="292"/>
        <end position="405"/>
    </location>
</feature>
<evidence type="ECO:0000313" key="4">
    <source>
        <dbReference type="Proteomes" id="UP000499080"/>
    </source>
</evidence>
<comment type="caution">
    <text evidence="3">The sequence shown here is derived from an EMBL/GenBank/DDBJ whole genome shotgun (WGS) entry which is preliminary data.</text>
</comment>
<dbReference type="InterPro" id="IPR036691">
    <property type="entry name" value="Endo/exonu/phosph_ase_sf"/>
</dbReference>
<evidence type="ECO:0000313" key="3">
    <source>
        <dbReference type="EMBL" id="GBN58272.1"/>
    </source>
</evidence>
<dbReference type="OrthoDB" id="6422040at2759"/>
<name>A0A4Y2Q4X2_ARAVE</name>
<feature type="compositionally biased region" description="Basic and acidic residues" evidence="1">
    <location>
        <begin position="134"/>
        <end position="148"/>
    </location>
</feature>
<gene>
    <name evidence="3" type="ORF">AVEN_9728_1</name>
</gene>
<dbReference type="AlphaFoldDB" id="A0A4Y2Q4X2"/>
<dbReference type="Pfam" id="PF14529">
    <property type="entry name" value="Exo_endo_phos_2"/>
    <property type="match status" value="1"/>
</dbReference>
<dbReference type="PANTHER" id="PTHR33273">
    <property type="entry name" value="DOMAIN-CONTAINING PROTEIN, PUTATIVE-RELATED"/>
    <property type="match status" value="1"/>
</dbReference>
<sequence>MPKPRNYSLNKNLFSYSKVVRPGTCSCGKKIQQPTNNQPAGCQSAQTVEQITQVFCMPLAKLKSNNSKSETTTVSTVLTTQTPKSSTNVKKKSQNTKSSKSDQWQKVKETKAAKRVRLLAEKRNQISSSPSRSLTKEDFWKNSEKNEEKDSDSDLVLSVHTSDEDMPTSDVDEEESSQKTLDACFLLCVCVFRQIMASFVSWNCRGLQNKLSDLKDIINIYQSACIALQETHLKEPDRIQIKHYSIRNTYHNSDRASGRVALLISEDIPSTPLHLNTNLQATAVRIHIQSLITVCSFHLPPNQHMNQTELHNLISQLPNPFLLLGDLNGHNPIWGSSDVNSRGLQIEQLISDHNLCLFNSDQKTYFHQPTATFYSIDLAICSPSVFPYFDLTVDNYLHNSDHFLILLTNNSDSFNLHAWQSLPQIWFKRIQLTRQSKK</sequence>
<dbReference type="SUPFAM" id="SSF56219">
    <property type="entry name" value="DNase I-like"/>
    <property type="match status" value="1"/>
</dbReference>
<dbReference type="InterPro" id="IPR005135">
    <property type="entry name" value="Endo/exonuclease/phosphatase"/>
</dbReference>
<accession>A0A4Y2Q4X2</accession>
<proteinExistence type="predicted"/>
<feature type="region of interest" description="Disordered" evidence="1">
    <location>
        <begin position="65"/>
        <end position="156"/>
    </location>
</feature>
<dbReference type="Proteomes" id="UP000499080">
    <property type="component" value="Unassembled WGS sequence"/>
</dbReference>
<feature type="compositionally biased region" description="Basic and acidic residues" evidence="1">
    <location>
        <begin position="99"/>
        <end position="124"/>
    </location>
</feature>
<protein>
    <recommendedName>
        <fullName evidence="2">Endonuclease/exonuclease/phosphatase domain-containing protein</fullName>
    </recommendedName>
</protein>
<keyword evidence="4" id="KW-1185">Reference proteome</keyword>
<dbReference type="PANTHER" id="PTHR33273:SF4">
    <property type="entry name" value="ENDONUCLEASE_EXONUCLEASE_PHOSPHATASE DOMAIN-CONTAINING PROTEIN"/>
    <property type="match status" value="1"/>
</dbReference>
<reference evidence="3 4" key="1">
    <citation type="journal article" date="2019" name="Sci. Rep.">
        <title>Orb-weaving spider Araneus ventricosus genome elucidates the spidroin gene catalogue.</title>
        <authorList>
            <person name="Kono N."/>
            <person name="Nakamura H."/>
            <person name="Ohtoshi R."/>
            <person name="Moran D.A.P."/>
            <person name="Shinohara A."/>
            <person name="Yoshida Y."/>
            <person name="Fujiwara M."/>
            <person name="Mori M."/>
            <person name="Tomita M."/>
            <person name="Arakawa K."/>
        </authorList>
    </citation>
    <scope>NUCLEOTIDE SEQUENCE [LARGE SCALE GENOMIC DNA]</scope>
</reference>
<organism evidence="3 4">
    <name type="scientific">Araneus ventricosus</name>
    <name type="common">Orbweaver spider</name>
    <name type="synonym">Epeira ventricosa</name>
    <dbReference type="NCBI Taxonomy" id="182803"/>
    <lineage>
        <taxon>Eukaryota</taxon>
        <taxon>Metazoa</taxon>
        <taxon>Ecdysozoa</taxon>
        <taxon>Arthropoda</taxon>
        <taxon>Chelicerata</taxon>
        <taxon>Arachnida</taxon>
        <taxon>Araneae</taxon>
        <taxon>Araneomorphae</taxon>
        <taxon>Entelegynae</taxon>
        <taxon>Araneoidea</taxon>
        <taxon>Araneidae</taxon>
        <taxon>Araneus</taxon>
    </lineage>
</organism>
<evidence type="ECO:0000256" key="1">
    <source>
        <dbReference type="SAM" id="MobiDB-lite"/>
    </source>
</evidence>
<dbReference type="EMBL" id="BGPR01136623">
    <property type="protein sequence ID" value="GBN58272.1"/>
    <property type="molecule type" value="Genomic_DNA"/>
</dbReference>
<dbReference type="Gene3D" id="3.60.10.10">
    <property type="entry name" value="Endonuclease/exonuclease/phosphatase"/>
    <property type="match status" value="1"/>
</dbReference>